<dbReference type="FunFam" id="3.30.420.10:FF:000033">
    <property type="entry name" value="Exodeoxyribonuclease I"/>
    <property type="match status" value="1"/>
</dbReference>
<feature type="compositionally biased region" description="Basic and acidic residues" evidence="16">
    <location>
        <begin position="490"/>
        <end position="507"/>
    </location>
</feature>
<feature type="binding site" evidence="15">
    <location>
        <position position="186"/>
    </location>
    <ligand>
        <name>Mg(2+)</name>
        <dbReference type="ChEBI" id="CHEBI:18420"/>
        <label>2</label>
    </ligand>
</feature>
<dbReference type="HOGENOM" id="CLU_043508_1_1_6"/>
<feature type="binding site" evidence="15">
    <location>
        <position position="15"/>
    </location>
    <ligand>
        <name>Mg(2+)</name>
        <dbReference type="ChEBI" id="CHEBI:18420"/>
        <label>1</label>
    </ligand>
</feature>
<accession>A4BJV3</accession>
<evidence type="ECO:0000313" key="19">
    <source>
        <dbReference type="EMBL" id="EAR07620.1"/>
    </source>
</evidence>
<evidence type="ECO:0000256" key="7">
    <source>
        <dbReference type="ARBA" id="ARBA00022801"/>
    </source>
</evidence>
<evidence type="ECO:0000256" key="15">
    <source>
        <dbReference type="PIRSR" id="PIRSR000977-2"/>
    </source>
</evidence>
<organism evidence="19 20">
    <name type="scientific">Reinekea blandensis MED297</name>
    <dbReference type="NCBI Taxonomy" id="314283"/>
    <lineage>
        <taxon>Bacteria</taxon>
        <taxon>Pseudomonadati</taxon>
        <taxon>Pseudomonadota</taxon>
        <taxon>Gammaproteobacteria</taxon>
        <taxon>Oceanospirillales</taxon>
        <taxon>Saccharospirillaceae</taxon>
        <taxon>Reinekea</taxon>
    </lineage>
</organism>
<evidence type="ECO:0000256" key="6">
    <source>
        <dbReference type="ARBA" id="ARBA00022763"/>
    </source>
</evidence>
<evidence type="ECO:0000259" key="18">
    <source>
        <dbReference type="PROSITE" id="PS51785"/>
    </source>
</evidence>
<dbReference type="Proteomes" id="UP000005953">
    <property type="component" value="Unassembled WGS sequence"/>
</dbReference>
<evidence type="ECO:0000256" key="9">
    <source>
        <dbReference type="ARBA" id="ARBA00022842"/>
    </source>
</evidence>
<dbReference type="Gene3D" id="1.20.1280.70">
    <property type="entry name" value="Exonuclease ExoI, domain 3"/>
    <property type="match status" value="1"/>
</dbReference>
<dbReference type="NCBIfam" id="NF008746">
    <property type="entry name" value="PRK11779.1"/>
    <property type="match status" value="1"/>
</dbReference>
<dbReference type="InterPro" id="IPR023607">
    <property type="entry name" value="Exodeoxyribonuclease_I"/>
</dbReference>
<keyword evidence="8" id="KW-0269">Exonuclease</keyword>
<keyword evidence="9 15" id="KW-0460">Magnesium</keyword>
<feature type="domain" description="ExoI SH3-like" evidence="17">
    <location>
        <begin position="202"/>
        <end position="356"/>
    </location>
</feature>
<dbReference type="GO" id="GO:0008310">
    <property type="term" value="F:single-stranded DNA 3'-5' DNA exonuclease activity"/>
    <property type="evidence" value="ECO:0007669"/>
    <property type="project" value="UniProtKB-EC"/>
</dbReference>
<evidence type="ECO:0000256" key="2">
    <source>
        <dbReference type="ARBA" id="ARBA00012108"/>
    </source>
</evidence>
<dbReference type="EMBL" id="AAOE01000037">
    <property type="protein sequence ID" value="EAR07620.1"/>
    <property type="molecule type" value="Genomic_DNA"/>
</dbReference>
<evidence type="ECO:0000259" key="17">
    <source>
        <dbReference type="PROSITE" id="PS51784"/>
    </source>
</evidence>
<evidence type="ECO:0000256" key="11">
    <source>
        <dbReference type="ARBA" id="ARBA00023204"/>
    </source>
</evidence>
<feature type="region of interest" description="Disordered" evidence="16">
    <location>
        <begin position="490"/>
        <end position="517"/>
    </location>
</feature>
<dbReference type="OrthoDB" id="9763470at2"/>
<evidence type="ECO:0000256" key="12">
    <source>
        <dbReference type="ARBA" id="ARBA00031220"/>
    </source>
</evidence>
<evidence type="ECO:0000256" key="13">
    <source>
        <dbReference type="ARBA" id="ARBA00046792"/>
    </source>
</evidence>
<evidence type="ECO:0000256" key="3">
    <source>
        <dbReference type="ARBA" id="ARBA00019900"/>
    </source>
</evidence>
<dbReference type="InterPro" id="IPR034747">
    <property type="entry name" value="EXOI_SH3"/>
</dbReference>
<feature type="domain" description="ExoI C-terminal" evidence="18">
    <location>
        <begin position="360"/>
        <end position="488"/>
    </location>
</feature>
<evidence type="ECO:0000256" key="1">
    <source>
        <dbReference type="ARBA" id="ARBA00000563"/>
    </source>
</evidence>
<dbReference type="AlphaFoldDB" id="A4BJV3"/>
<dbReference type="InterPro" id="IPR038649">
    <property type="entry name" value="EXOI_SH3_sf"/>
</dbReference>
<evidence type="ECO:0000256" key="5">
    <source>
        <dbReference type="ARBA" id="ARBA00022723"/>
    </source>
</evidence>
<keyword evidence="7" id="KW-0378">Hydrolase</keyword>
<comment type="cofactor">
    <cofactor evidence="15">
        <name>Mg(2+)</name>
        <dbReference type="ChEBI" id="CHEBI:18420"/>
    </cofactor>
    <text evidence="15">Binds 2 Mg(2+) ions per monomer.</text>
</comment>
<evidence type="ECO:0000256" key="10">
    <source>
        <dbReference type="ARBA" id="ARBA00023125"/>
    </source>
</evidence>
<dbReference type="PANTHER" id="PTHR11046:SF11">
    <property type="entry name" value="EXODEOXYRIBONUCLEASE I"/>
    <property type="match status" value="1"/>
</dbReference>
<keyword evidence="10" id="KW-0238">DNA-binding</keyword>
<name>A4BJV3_9GAMM</name>
<comment type="subunit">
    <text evidence="13">Monomer. Interacts with ssb (via C-terminus); this interaction stimulates the exonuclease activity by recruiting the enzyme to its substrate.</text>
</comment>
<gene>
    <name evidence="19" type="ORF">MED297_00345</name>
</gene>
<dbReference type="Gene3D" id="3.30.420.10">
    <property type="entry name" value="Ribonuclease H-like superfamily/Ribonuclease H"/>
    <property type="match status" value="1"/>
</dbReference>
<evidence type="ECO:0000256" key="16">
    <source>
        <dbReference type="SAM" id="MobiDB-lite"/>
    </source>
</evidence>
<dbReference type="InterPro" id="IPR036397">
    <property type="entry name" value="RNaseH_sf"/>
</dbReference>
<evidence type="ECO:0000256" key="4">
    <source>
        <dbReference type="ARBA" id="ARBA00022722"/>
    </source>
</evidence>
<dbReference type="GO" id="GO:0003677">
    <property type="term" value="F:DNA binding"/>
    <property type="evidence" value="ECO:0007669"/>
    <property type="project" value="UniProtKB-KW"/>
</dbReference>
<reference evidence="19 20" key="1">
    <citation type="submission" date="2006-02" db="EMBL/GenBank/DDBJ databases">
        <authorList>
            <person name="Pinhassi J."/>
            <person name="Pedros-Alio C."/>
            <person name="Ferriera S."/>
            <person name="Johnson J."/>
            <person name="Kravitz S."/>
            <person name="Halpern A."/>
            <person name="Remington K."/>
            <person name="Beeson K."/>
            <person name="Tran B."/>
            <person name="Rogers Y.-H."/>
            <person name="Friedman R."/>
            <person name="Venter J.C."/>
        </authorList>
    </citation>
    <scope>NUCLEOTIDE SEQUENCE [LARGE SCALE GENOMIC DNA]</scope>
    <source>
        <strain evidence="19 20">MED297</strain>
    </source>
</reference>
<dbReference type="SMART" id="SM00479">
    <property type="entry name" value="EXOIII"/>
    <property type="match status" value="1"/>
</dbReference>
<sequence>MPNNATHPPSYLWYDYETWGTVPSRDRIAQFAAVRTDMDLNIIEEPINLFCKPDIDTVIDPGAVQITRLSPLELEQTGLSEWEFSQAVHNAMAQPNTCTTGYNSIRFDDECSRFLFYRNLINPYEREWKNGNSRWDLLDVVRMTHALRPDGIEWPRRDDGSPSFRLEHLTAANGLSHANAHDAVSDVKATIALAQLIRKQQPKLFDYAFSLRSKHRAREAIDLVGGKPHLHFSGKIPASEFCMGIEVPLMAHPDRNNEVIVIDIREDPAWILDHDADTLRTWLYAKTEELPEGARRPPLKTIHLNRSPMIAPMSLLDDETTTRLGVDLDAIQHHYRWVADHPELNRLAMDVFTETQERAAITDPEQALYSGFISDHDQALLNRMRTGKLPPEQWLDNSHLLQDDRLPTILLNLLARAFPDCLTEQQLSEWQDQRRTYLIEQQDERHLTLSQALTDTLALLAETPDDPALTDTRMYLESRLQYWTDARSISEEKTAETAASTEDRAPSDDLNDQLDLF</sequence>
<dbReference type="GO" id="GO:0000175">
    <property type="term" value="F:3'-5'-RNA exonuclease activity"/>
    <property type="evidence" value="ECO:0007669"/>
    <property type="project" value="InterPro"/>
</dbReference>
<feature type="binding site" evidence="15">
    <location>
        <position position="17"/>
    </location>
    <ligand>
        <name>Mg(2+)</name>
        <dbReference type="ChEBI" id="CHEBI:18420"/>
        <label>2</label>
    </ligand>
</feature>
<dbReference type="Pfam" id="PF26016">
    <property type="entry name" value="ExoI_C"/>
    <property type="match status" value="1"/>
</dbReference>
<protein>
    <recommendedName>
        <fullName evidence="3">Exodeoxyribonuclease I</fullName>
        <ecNumber evidence="2">3.1.11.1</ecNumber>
    </recommendedName>
    <alternativeName>
        <fullName evidence="12">DNA deoxyribophosphodiesterase</fullName>
    </alternativeName>
</protein>
<dbReference type="PROSITE" id="PS51784">
    <property type="entry name" value="EXOI_SH3"/>
    <property type="match status" value="1"/>
</dbReference>
<evidence type="ECO:0000256" key="14">
    <source>
        <dbReference type="PIRSR" id="PIRSR000977-1"/>
    </source>
</evidence>
<dbReference type="InterPro" id="IPR012337">
    <property type="entry name" value="RNaseH-like_sf"/>
</dbReference>
<dbReference type="InterPro" id="IPR013620">
    <property type="entry name" value="Exonuc_1_SH3"/>
</dbReference>
<dbReference type="InterPro" id="IPR058561">
    <property type="entry name" value="Exonuc_1_C"/>
</dbReference>
<keyword evidence="6" id="KW-0227">DNA damage</keyword>
<dbReference type="Pfam" id="PF00929">
    <property type="entry name" value="RNase_T"/>
    <property type="match status" value="1"/>
</dbReference>
<comment type="catalytic activity">
    <reaction evidence="1">
        <text>Exonucleolytic cleavage in the 3'- to 5'-direction to yield nucleoside 5'-phosphates.</text>
        <dbReference type="EC" id="3.1.11.1"/>
    </reaction>
</comment>
<evidence type="ECO:0000313" key="20">
    <source>
        <dbReference type="Proteomes" id="UP000005953"/>
    </source>
</evidence>
<dbReference type="PIRSF" id="PIRSF000977">
    <property type="entry name" value="Exodeoxyribonuclease_I"/>
    <property type="match status" value="1"/>
</dbReference>
<dbReference type="InterPro" id="IPR022894">
    <property type="entry name" value="Oligoribonuclease"/>
</dbReference>
<feature type="binding site" evidence="14">
    <location>
        <position position="17"/>
    </location>
    <ligand>
        <name>substrate</name>
    </ligand>
</feature>
<keyword evidence="4" id="KW-0540">Nuclease</keyword>
<dbReference type="GO" id="GO:0006281">
    <property type="term" value="P:DNA repair"/>
    <property type="evidence" value="ECO:0007669"/>
    <property type="project" value="UniProtKB-KW"/>
</dbReference>
<keyword evidence="20" id="KW-1185">Reference proteome</keyword>
<proteinExistence type="predicted"/>
<dbReference type="GO" id="GO:0046872">
    <property type="term" value="F:metal ion binding"/>
    <property type="evidence" value="ECO:0007669"/>
    <property type="project" value="UniProtKB-KW"/>
</dbReference>
<dbReference type="Gene3D" id="3.30.1520.20">
    <property type="entry name" value="Exonuclease ExoI, domain 2"/>
    <property type="match status" value="1"/>
</dbReference>
<dbReference type="EC" id="3.1.11.1" evidence="2"/>
<keyword evidence="5 15" id="KW-0479">Metal-binding</keyword>
<keyword evidence="11" id="KW-0234">DNA repair</keyword>
<feature type="binding site" evidence="14">
    <location>
        <position position="165"/>
    </location>
    <ligand>
        <name>substrate</name>
    </ligand>
</feature>
<dbReference type="STRING" id="314283.MED297_00345"/>
<dbReference type="Pfam" id="PF08411">
    <property type="entry name" value="ExoI_SH3"/>
    <property type="match status" value="1"/>
</dbReference>
<evidence type="ECO:0000256" key="8">
    <source>
        <dbReference type="ARBA" id="ARBA00022839"/>
    </source>
</evidence>
<dbReference type="RefSeq" id="WP_008046334.1">
    <property type="nucleotide sequence ID" value="NZ_CH724153.1"/>
</dbReference>
<dbReference type="SUPFAM" id="SSF53098">
    <property type="entry name" value="Ribonuclease H-like"/>
    <property type="match status" value="1"/>
</dbReference>
<dbReference type="CDD" id="cd06138">
    <property type="entry name" value="ExoI_N"/>
    <property type="match status" value="1"/>
</dbReference>
<comment type="caution">
    <text evidence="19">The sequence shown here is derived from an EMBL/GenBank/DDBJ whole genome shotgun (WGS) entry which is preliminary data.</text>
</comment>
<dbReference type="InterPro" id="IPR013520">
    <property type="entry name" value="Ribonucl_H"/>
</dbReference>
<dbReference type="PANTHER" id="PTHR11046">
    <property type="entry name" value="OLIGORIBONUCLEASE, MITOCHONDRIAL"/>
    <property type="match status" value="1"/>
</dbReference>
<dbReference type="PROSITE" id="PS51785">
    <property type="entry name" value="EXOI_C"/>
    <property type="match status" value="1"/>
</dbReference>